<dbReference type="GO" id="GO:0070929">
    <property type="term" value="P:trans-translation"/>
    <property type="evidence" value="ECO:0007669"/>
    <property type="project" value="UniProtKB-UniRule"/>
</dbReference>
<proteinExistence type="inferred from homology"/>
<dbReference type="Pfam" id="PF01668">
    <property type="entry name" value="SmpB"/>
    <property type="match status" value="1"/>
</dbReference>
<evidence type="ECO:0000256" key="2">
    <source>
        <dbReference type="ARBA" id="ARBA00022884"/>
    </source>
</evidence>
<dbReference type="GO" id="GO:0070930">
    <property type="term" value="P:trans-translation-dependent protein tagging"/>
    <property type="evidence" value="ECO:0007669"/>
    <property type="project" value="TreeGrafter"/>
</dbReference>
<sequence>MANTPQKSGIKIIAQNKNAWRNYEILETFEAGIALMGSEVKSLREGRVNFKDGYVRLADGEAFLIGVHIAPYEHAVHTGHEPERERKLLLHAREILILAAKVEQKGLSVVPTKIYFTRGRVKVEIALGRGKKNYDRRDDIKNRDIARDTEREVARYK</sequence>
<comment type="function">
    <text evidence="3">Required for rescue of stalled ribosomes mediated by trans-translation. Binds to transfer-messenger RNA (tmRNA), required for stable association of tmRNA with ribosomes. tmRNA and SmpB together mimic tRNA shape, replacing the anticodon stem-loop with SmpB. tmRNA is encoded by the ssrA gene; the 2 termini fold to resemble tRNA(Ala) and it encodes a 'tag peptide', a short internal open reading frame. During trans-translation Ala-aminoacylated tmRNA acts like a tRNA, entering the A-site of stalled ribosomes, displacing the stalled mRNA. The ribosome then switches to translate the ORF on the tmRNA; the nascent peptide is terminated with the 'tag peptide' encoded by the tmRNA and targeted for degradation. The ribosome is freed to recommence translation, which seems to be the essential function of trans-translation.</text>
</comment>
<dbReference type="InterPro" id="IPR020081">
    <property type="entry name" value="SsrA-bd_prot_CS"/>
</dbReference>
<dbReference type="EMBL" id="JAATJA010000002">
    <property type="protein sequence ID" value="NJB68610.1"/>
    <property type="molecule type" value="Genomic_DNA"/>
</dbReference>
<organism evidence="4 5">
    <name type="scientific">Desulfobaculum xiamenense</name>
    <dbReference type="NCBI Taxonomy" id="995050"/>
    <lineage>
        <taxon>Bacteria</taxon>
        <taxon>Pseudomonadati</taxon>
        <taxon>Thermodesulfobacteriota</taxon>
        <taxon>Desulfovibrionia</taxon>
        <taxon>Desulfovibrionales</taxon>
        <taxon>Desulfovibrionaceae</taxon>
        <taxon>Desulfobaculum</taxon>
    </lineage>
</organism>
<protein>
    <recommendedName>
        <fullName evidence="3">SsrA-binding protein</fullName>
    </recommendedName>
    <alternativeName>
        <fullName evidence="3">Small protein B</fullName>
    </alternativeName>
</protein>
<keyword evidence="1 3" id="KW-0963">Cytoplasm</keyword>
<dbReference type="GO" id="GO:0003723">
    <property type="term" value="F:RNA binding"/>
    <property type="evidence" value="ECO:0007669"/>
    <property type="project" value="UniProtKB-UniRule"/>
</dbReference>
<name>A0A846QNL3_9BACT</name>
<dbReference type="CDD" id="cd09294">
    <property type="entry name" value="SmpB"/>
    <property type="match status" value="1"/>
</dbReference>
<keyword evidence="5" id="KW-1185">Reference proteome</keyword>
<dbReference type="GO" id="GO:0005829">
    <property type="term" value="C:cytosol"/>
    <property type="evidence" value="ECO:0007669"/>
    <property type="project" value="TreeGrafter"/>
</dbReference>
<evidence type="ECO:0000256" key="3">
    <source>
        <dbReference type="HAMAP-Rule" id="MF_00023"/>
    </source>
</evidence>
<dbReference type="InterPro" id="IPR000037">
    <property type="entry name" value="SsrA-bd_prot"/>
</dbReference>
<evidence type="ECO:0000313" key="4">
    <source>
        <dbReference type="EMBL" id="NJB68610.1"/>
    </source>
</evidence>
<dbReference type="NCBIfam" id="TIGR00086">
    <property type="entry name" value="smpB"/>
    <property type="match status" value="1"/>
</dbReference>
<comment type="caution">
    <text evidence="4">The sequence shown here is derived from an EMBL/GenBank/DDBJ whole genome shotgun (WGS) entry which is preliminary data.</text>
</comment>
<comment type="similarity">
    <text evidence="3">Belongs to the SmpB family.</text>
</comment>
<dbReference type="PANTHER" id="PTHR30308:SF2">
    <property type="entry name" value="SSRA-BINDING PROTEIN"/>
    <property type="match status" value="1"/>
</dbReference>
<reference evidence="4 5" key="1">
    <citation type="submission" date="2020-03" db="EMBL/GenBank/DDBJ databases">
        <title>Genomic Encyclopedia of Type Strains, Phase IV (KMG-IV): sequencing the most valuable type-strain genomes for metagenomic binning, comparative biology and taxonomic classification.</title>
        <authorList>
            <person name="Goeker M."/>
        </authorList>
    </citation>
    <scope>NUCLEOTIDE SEQUENCE [LARGE SCALE GENOMIC DNA]</scope>
    <source>
        <strain evidence="4 5">DSM 24233</strain>
    </source>
</reference>
<dbReference type="Proteomes" id="UP000580856">
    <property type="component" value="Unassembled WGS sequence"/>
</dbReference>
<dbReference type="Gene3D" id="2.40.280.10">
    <property type="match status" value="1"/>
</dbReference>
<dbReference type="NCBIfam" id="NF003843">
    <property type="entry name" value="PRK05422.1"/>
    <property type="match status" value="1"/>
</dbReference>
<accession>A0A846QNL3</accession>
<dbReference type="RefSeq" id="WP_167941659.1">
    <property type="nucleotide sequence ID" value="NZ_JAATJA010000002.1"/>
</dbReference>
<dbReference type="AlphaFoldDB" id="A0A846QNL3"/>
<dbReference type="InterPro" id="IPR023620">
    <property type="entry name" value="SmpB"/>
</dbReference>
<dbReference type="HAMAP" id="MF_00023">
    <property type="entry name" value="SmpB"/>
    <property type="match status" value="1"/>
</dbReference>
<dbReference type="SUPFAM" id="SSF74982">
    <property type="entry name" value="Small protein B (SmpB)"/>
    <property type="match status" value="1"/>
</dbReference>
<dbReference type="PROSITE" id="PS01317">
    <property type="entry name" value="SSRP"/>
    <property type="match status" value="1"/>
</dbReference>
<dbReference type="PANTHER" id="PTHR30308">
    <property type="entry name" value="TMRNA-BINDING COMPONENT OF TRANS-TRANSLATION TAGGING COMPLEX"/>
    <property type="match status" value="1"/>
</dbReference>
<evidence type="ECO:0000313" key="5">
    <source>
        <dbReference type="Proteomes" id="UP000580856"/>
    </source>
</evidence>
<comment type="subcellular location">
    <subcellularLocation>
        <location evidence="3">Cytoplasm</location>
    </subcellularLocation>
    <text evidence="3">The tmRNA-SmpB complex associates with stalled 70S ribosomes.</text>
</comment>
<gene>
    <name evidence="3" type="primary">smpB</name>
    <name evidence="4" type="ORF">GGQ74_002283</name>
</gene>
<evidence type="ECO:0000256" key="1">
    <source>
        <dbReference type="ARBA" id="ARBA00022490"/>
    </source>
</evidence>
<keyword evidence="2 3" id="KW-0694">RNA-binding</keyword>